<dbReference type="KEGG" id="tso:IZ6_26830"/>
<dbReference type="Proteomes" id="UP000515317">
    <property type="component" value="Chromosome"/>
</dbReference>
<gene>
    <name evidence="3" type="ORF">IZ6_26830</name>
</gene>
<keyword evidence="1" id="KW-0472">Membrane</keyword>
<reference evidence="3 4" key="1">
    <citation type="submission" date="2020-08" db="EMBL/GenBank/DDBJ databases">
        <title>Genome sequence of Rhizobiales bacterium strain IZ6.</title>
        <authorList>
            <person name="Nakai R."/>
            <person name="Naganuma T."/>
        </authorList>
    </citation>
    <scope>NUCLEOTIDE SEQUENCE [LARGE SCALE GENOMIC DNA]</scope>
    <source>
        <strain evidence="3 4">IZ6</strain>
    </source>
</reference>
<proteinExistence type="predicted"/>
<organism evidence="3 4">
    <name type="scientific">Terrihabitans soli</name>
    <dbReference type="NCBI Taxonomy" id="708113"/>
    <lineage>
        <taxon>Bacteria</taxon>
        <taxon>Pseudomonadati</taxon>
        <taxon>Pseudomonadota</taxon>
        <taxon>Alphaproteobacteria</taxon>
        <taxon>Hyphomicrobiales</taxon>
        <taxon>Terrihabitans</taxon>
    </lineage>
</organism>
<feature type="domain" description="DUF1648" evidence="2">
    <location>
        <begin position="8"/>
        <end position="53"/>
    </location>
</feature>
<keyword evidence="4" id="KW-1185">Reference proteome</keyword>
<sequence length="102" mass="11553">MTYLPFIILAAMLLIAFAAALRMKAARIPMQWDFKGHPTWYAPRFVAFGFPVFVGLFVLALVAIALPAEAPHWVRLAAVGGVFFGQLLHLFLLNRWQKKRAR</sequence>
<dbReference type="EMBL" id="AP023361">
    <property type="protein sequence ID" value="BCJ91948.1"/>
    <property type="molecule type" value="Genomic_DNA"/>
</dbReference>
<evidence type="ECO:0000256" key="1">
    <source>
        <dbReference type="SAM" id="Phobius"/>
    </source>
</evidence>
<dbReference type="AlphaFoldDB" id="A0A6S6QZ90"/>
<feature type="transmembrane region" description="Helical" evidence="1">
    <location>
        <begin position="45"/>
        <end position="66"/>
    </location>
</feature>
<keyword evidence="1" id="KW-1133">Transmembrane helix</keyword>
<protein>
    <recommendedName>
        <fullName evidence="2">DUF1648 domain-containing protein</fullName>
    </recommendedName>
</protein>
<dbReference type="RefSeq" id="WP_222875561.1">
    <property type="nucleotide sequence ID" value="NZ_AP023361.1"/>
</dbReference>
<feature type="transmembrane region" description="Helical" evidence="1">
    <location>
        <begin position="72"/>
        <end position="93"/>
    </location>
</feature>
<dbReference type="Pfam" id="PF07853">
    <property type="entry name" value="DUF1648"/>
    <property type="match status" value="1"/>
</dbReference>
<accession>A0A6S6QZ90</accession>
<evidence type="ECO:0000313" key="3">
    <source>
        <dbReference type="EMBL" id="BCJ91948.1"/>
    </source>
</evidence>
<keyword evidence="1" id="KW-0812">Transmembrane</keyword>
<feature type="transmembrane region" description="Helical" evidence="1">
    <location>
        <begin position="6"/>
        <end position="25"/>
    </location>
</feature>
<dbReference type="InterPro" id="IPR012867">
    <property type="entry name" value="DUF1648"/>
</dbReference>
<evidence type="ECO:0000259" key="2">
    <source>
        <dbReference type="Pfam" id="PF07853"/>
    </source>
</evidence>
<evidence type="ECO:0000313" key="4">
    <source>
        <dbReference type="Proteomes" id="UP000515317"/>
    </source>
</evidence>
<name>A0A6S6QZ90_9HYPH</name>